<proteinExistence type="predicted"/>
<dbReference type="Pfam" id="PF05489">
    <property type="entry name" value="Phage_tail_X"/>
    <property type="match status" value="1"/>
</dbReference>
<organism evidence="1 2">
    <name type="scientific">Sphingomonas cavernae</name>
    <dbReference type="NCBI Taxonomy" id="2320861"/>
    <lineage>
        <taxon>Bacteria</taxon>
        <taxon>Pseudomonadati</taxon>
        <taxon>Pseudomonadota</taxon>
        <taxon>Alphaproteobacteria</taxon>
        <taxon>Sphingomonadales</taxon>
        <taxon>Sphingomonadaceae</taxon>
        <taxon>Sphingomonas</taxon>
    </lineage>
</organism>
<dbReference type="InterPro" id="IPR008861">
    <property type="entry name" value="GpX-like"/>
</dbReference>
<comment type="caution">
    <text evidence="1">The sequence shown here is derived from an EMBL/GenBank/DDBJ whole genome shotgun (WGS) entry which is preliminary data.</text>
</comment>
<keyword evidence="2" id="KW-1185">Reference proteome</keyword>
<gene>
    <name evidence="1" type="ORF">D3876_00895</name>
</gene>
<evidence type="ECO:0000313" key="2">
    <source>
        <dbReference type="Proteomes" id="UP000286100"/>
    </source>
</evidence>
<dbReference type="Proteomes" id="UP000286100">
    <property type="component" value="Unassembled WGS sequence"/>
</dbReference>
<dbReference type="AlphaFoldDB" id="A0A418WP14"/>
<dbReference type="RefSeq" id="WP_119759258.1">
    <property type="nucleotide sequence ID" value="NZ_QYUM01000002.1"/>
</dbReference>
<dbReference type="EMBL" id="QYUM01000002">
    <property type="protein sequence ID" value="RJF92978.1"/>
    <property type="molecule type" value="Genomic_DNA"/>
</dbReference>
<dbReference type="OrthoDB" id="8759063at2"/>
<name>A0A418WP14_9SPHN</name>
<accession>A0A418WP14</accession>
<sequence>MATTVHARQGDTLDGLIWREAGLGSSAIALVFEANPGIAELGPILPHGHPVTIPSIAPAPDKLQLVQLWD</sequence>
<evidence type="ECO:0000313" key="1">
    <source>
        <dbReference type="EMBL" id="RJF92978.1"/>
    </source>
</evidence>
<protein>
    <submittedName>
        <fullName evidence="1">Phage tail protein</fullName>
    </submittedName>
</protein>
<reference evidence="1 2" key="1">
    <citation type="submission" date="2018-09" db="EMBL/GenBank/DDBJ databases">
        <authorList>
            <person name="Zhu H."/>
        </authorList>
    </citation>
    <scope>NUCLEOTIDE SEQUENCE [LARGE SCALE GENOMIC DNA]</scope>
    <source>
        <strain evidence="1 2">K2R01-6</strain>
    </source>
</reference>